<dbReference type="Proteomes" id="UP001189429">
    <property type="component" value="Unassembled WGS sequence"/>
</dbReference>
<protein>
    <submittedName>
        <fullName evidence="2">Uncharacterized protein</fullName>
    </submittedName>
</protein>
<dbReference type="EMBL" id="CAUYUJ010007883">
    <property type="protein sequence ID" value="CAK0822253.1"/>
    <property type="molecule type" value="Genomic_DNA"/>
</dbReference>
<accession>A0ABN9RWF7</accession>
<sequence>LVMVNRGEIQKRQEERLQLAAESSSLKAQLQEDKERLRNDYQEWVALARQQDQATIQDLKLRYESLQQAATSQEREAMRQMRAAEGAHVARADALEASYGEKIRQEADSYLDLNEELAQLESQLEDVREEA</sequence>
<gene>
    <name evidence="2" type="ORF">PCOR1329_LOCUS23321</name>
</gene>
<organism evidence="2 3">
    <name type="scientific">Prorocentrum cordatum</name>
    <dbReference type="NCBI Taxonomy" id="2364126"/>
    <lineage>
        <taxon>Eukaryota</taxon>
        <taxon>Sar</taxon>
        <taxon>Alveolata</taxon>
        <taxon>Dinophyceae</taxon>
        <taxon>Prorocentrales</taxon>
        <taxon>Prorocentraceae</taxon>
        <taxon>Prorocentrum</taxon>
    </lineage>
</organism>
<feature type="coiled-coil region" evidence="1">
    <location>
        <begin position="20"/>
        <end position="76"/>
    </location>
</feature>
<keyword evidence="1" id="KW-0175">Coiled coil</keyword>
<feature type="coiled-coil region" evidence="1">
    <location>
        <begin position="103"/>
        <end position="130"/>
    </location>
</feature>
<proteinExistence type="predicted"/>
<name>A0ABN9RWF7_9DINO</name>
<evidence type="ECO:0000313" key="2">
    <source>
        <dbReference type="EMBL" id="CAK0822253.1"/>
    </source>
</evidence>
<feature type="non-terminal residue" evidence="2">
    <location>
        <position position="131"/>
    </location>
</feature>
<reference evidence="2" key="1">
    <citation type="submission" date="2023-10" db="EMBL/GenBank/DDBJ databases">
        <authorList>
            <person name="Chen Y."/>
            <person name="Shah S."/>
            <person name="Dougan E. K."/>
            <person name="Thang M."/>
            <person name="Chan C."/>
        </authorList>
    </citation>
    <scope>NUCLEOTIDE SEQUENCE [LARGE SCALE GENOMIC DNA]</scope>
</reference>
<evidence type="ECO:0000313" key="3">
    <source>
        <dbReference type="Proteomes" id="UP001189429"/>
    </source>
</evidence>
<feature type="non-terminal residue" evidence="2">
    <location>
        <position position="1"/>
    </location>
</feature>
<evidence type="ECO:0000256" key="1">
    <source>
        <dbReference type="SAM" id="Coils"/>
    </source>
</evidence>
<keyword evidence="3" id="KW-1185">Reference proteome</keyword>
<comment type="caution">
    <text evidence="2">The sequence shown here is derived from an EMBL/GenBank/DDBJ whole genome shotgun (WGS) entry which is preliminary data.</text>
</comment>